<keyword evidence="6" id="KW-1185">Reference proteome</keyword>
<dbReference type="InterPro" id="IPR000504">
    <property type="entry name" value="RRM_dom"/>
</dbReference>
<evidence type="ECO:0000313" key="5">
    <source>
        <dbReference type="EMBL" id="KAG8038979.1"/>
    </source>
</evidence>
<protein>
    <recommendedName>
        <fullName evidence="4">RRM domain-containing protein</fullName>
    </recommendedName>
</protein>
<reference evidence="5" key="1">
    <citation type="submission" date="2020-03" db="EMBL/GenBank/DDBJ databases">
        <authorList>
            <person name="Chebbi M.A."/>
            <person name="Drezen J.M."/>
        </authorList>
    </citation>
    <scope>NUCLEOTIDE SEQUENCE</scope>
    <source>
        <tissue evidence="5">Whole body</tissue>
    </source>
</reference>
<dbReference type="SMART" id="SM00360">
    <property type="entry name" value="RRM"/>
    <property type="match status" value="1"/>
</dbReference>
<evidence type="ECO:0000256" key="3">
    <source>
        <dbReference type="SAM" id="MobiDB-lite"/>
    </source>
</evidence>
<dbReference type="Pfam" id="PF00076">
    <property type="entry name" value="RRM_1"/>
    <property type="match status" value="1"/>
</dbReference>
<accession>A0A8J5RFZ9</accession>
<proteinExistence type="predicted"/>
<feature type="compositionally biased region" description="Polar residues" evidence="3">
    <location>
        <begin position="1"/>
        <end position="20"/>
    </location>
</feature>
<reference evidence="5" key="2">
    <citation type="submission" date="2021-04" db="EMBL/GenBank/DDBJ databases">
        <title>Genome-wide patterns of bracovirus chromosomal integration into multiple host tissues during parasitism.</title>
        <authorList>
            <person name="Chebbi M.A.C."/>
        </authorList>
    </citation>
    <scope>NUCLEOTIDE SEQUENCE</scope>
    <source>
        <tissue evidence="5">Whole body</tissue>
    </source>
</reference>
<keyword evidence="1 2" id="KW-0694">RNA-binding</keyword>
<evidence type="ECO:0000259" key="4">
    <source>
        <dbReference type="PROSITE" id="PS50102"/>
    </source>
</evidence>
<dbReference type="OrthoDB" id="3800936at2759"/>
<dbReference type="AlphaFoldDB" id="A0A8J5RFZ9"/>
<comment type="caution">
    <text evidence="5">The sequence shown here is derived from an EMBL/GenBank/DDBJ whole genome shotgun (WGS) entry which is preliminary data.</text>
</comment>
<dbReference type="Proteomes" id="UP000729913">
    <property type="component" value="Unassembled WGS sequence"/>
</dbReference>
<dbReference type="EMBL" id="JAAOIC020000039">
    <property type="protein sequence ID" value="KAG8038979.1"/>
    <property type="molecule type" value="Genomic_DNA"/>
</dbReference>
<evidence type="ECO:0000256" key="1">
    <source>
        <dbReference type="ARBA" id="ARBA00022884"/>
    </source>
</evidence>
<feature type="region of interest" description="Disordered" evidence="3">
    <location>
        <begin position="1"/>
        <end position="23"/>
    </location>
</feature>
<name>A0A8J5RFZ9_9HYME</name>
<sequence>MFNNHRSNSDTGKNNGSPIKNSGKKYQYVYSINNLSDRQWDRSKNDLHDQYYAKTDEKSDLSFQESIEISKNVLEISKTSGLDITQVNGQRKLGPPKDWVGEAPSPECEVFVGNLPRNIYENKLYPIFQRAGEIFEIRLMMDFSGTNRGYCFIKYTKPEYAAKAIKELNEWPIEKGKKIGVKIYETTESVTQVAVYTIAKSNTANKPMQKKALISYKAHIDAAMARRKLMPQRTILFPNVELIIDWAHPSSSMHNVIEECGVMSKDGEIHISERYIEPKKNYKPKDVSAKNNKFGKRTEAWDKNLGSGKKNFIGCKSKQFFKPPHEQQRVVSNNTFKKMPLNPICKRSLSMLQENNGVLRDININNKSAVIFNPSPVVIRSPYLSDDKENISHPYLIPGIQNLNNISLSPVFNFNGLNFNQSYQVVQKNLIMTPNLRQTVPVYQDNFCVDQNWSNFDNRVDNSYYNQQYCSNINTRCNLPGLNIVRSLIPNQCAENLNVFGNRQGHLINNQVGYRPQYDTKSFGLGKINHFPVMCADNQVFSLPRGIFKSRY</sequence>
<evidence type="ECO:0000256" key="2">
    <source>
        <dbReference type="PROSITE-ProRule" id="PRU00176"/>
    </source>
</evidence>
<dbReference type="CDD" id="cd12249">
    <property type="entry name" value="RRM1_hnRNPR_like"/>
    <property type="match status" value="1"/>
</dbReference>
<evidence type="ECO:0000313" key="6">
    <source>
        <dbReference type="Proteomes" id="UP000729913"/>
    </source>
</evidence>
<feature type="domain" description="RRM" evidence="4">
    <location>
        <begin position="108"/>
        <end position="186"/>
    </location>
</feature>
<dbReference type="GO" id="GO:0003723">
    <property type="term" value="F:RNA binding"/>
    <property type="evidence" value="ECO:0007669"/>
    <property type="project" value="UniProtKB-UniRule"/>
</dbReference>
<dbReference type="PROSITE" id="PS50102">
    <property type="entry name" value="RRM"/>
    <property type="match status" value="1"/>
</dbReference>
<dbReference type="PANTHER" id="PTHR21245">
    <property type="entry name" value="HETEROGENEOUS NUCLEAR RIBONUCLEOPROTEIN"/>
    <property type="match status" value="1"/>
</dbReference>
<gene>
    <name evidence="5" type="ORF">G9C98_003286</name>
</gene>
<organism evidence="5 6">
    <name type="scientific">Cotesia typhae</name>
    <dbReference type="NCBI Taxonomy" id="2053667"/>
    <lineage>
        <taxon>Eukaryota</taxon>
        <taxon>Metazoa</taxon>
        <taxon>Ecdysozoa</taxon>
        <taxon>Arthropoda</taxon>
        <taxon>Hexapoda</taxon>
        <taxon>Insecta</taxon>
        <taxon>Pterygota</taxon>
        <taxon>Neoptera</taxon>
        <taxon>Endopterygota</taxon>
        <taxon>Hymenoptera</taxon>
        <taxon>Apocrita</taxon>
        <taxon>Ichneumonoidea</taxon>
        <taxon>Braconidae</taxon>
        <taxon>Microgastrinae</taxon>
        <taxon>Cotesia</taxon>
    </lineage>
</organism>